<feature type="compositionally biased region" description="Basic and acidic residues" evidence="1">
    <location>
        <begin position="55"/>
        <end position="78"/>
    </location>
</feature>
<gene>
    <name evidence="4" type="ORF">Rhal01_03343</name>
</gene>
<sequence>MKLSLIVTVVSLLGLTSLLAAKNNLPPLPTWNEEDLQKLKKGELVPGQALLTEKGIPKKEEAEKSEDPKDVLPDKAAEKLEIKPVPEKPEIDPIPLPDHRSELPEKLLARYFSSKPDSNLIDPQRLLSMQERADLSYALEMHTHESPVPIYLYLFDNQQKFPDAYEPDQIYQQFFREEGEPVVLVYYFIGQPERSRFYLAGGASEVVPDWRKRELLSNAKHTAREKSEVFSQLEDFVGQLSMRLFWVEQIMAKAVLPVIEGELPADQAEQKTAGALDKLASFWYDTLAPKLMAMLGAVLGLSLLCGLWWIYQSTRRYHFAELPVKKRLSGNRGANCGGIVHYKDPNQPPSAQKEQFDEVL</sequence>
<feature type="region of interest" description="Disordered" evidence="1">
    <location>
        <begin position="50"/>
        <end position="78"/>
    </location>
</feature>
<accession>A0ABP9V3C1</accession>
<evidence type="ECO:0000256" key="3">
    <source>
        <dbReference type="SAM" id="SignalP"/>
    </source>
</evidence>
<organism evidence="4 5">
    <name type="scientific">Rubritalea halochordaticola</name>
    <dbReference type="NCBI Taxonomy" id="714537"/>
    <lineage>
        <taxon>Bacteria</taxon>
        <taxon>Pseudomonadati</taxon>
        <taxon>Verrucomicrobiota</taxon>
        <taxon>Verrucomicrobiia</taxon>
        <taxon>Verrucomicrobiales</taxon>
        <taxon>Rubritaleaceae</taxon>
        <taxon>Rubritalea</taxon>
    </lineage>
</organism>
<protein>
    <recommendedName>
        <fullName evidence="6">TPM domain-containing protein</fullName>
    </recommendedName>
</protein>
<evidence type="ECO:0000256" key="2">
    <source>
        <dbReference type="SAM" id="Phobius"/>
    </source>
</evidence>
<reference evidence="4 5" key="1">
    <citation type="submission" date="2024-02" db="EMBL/GenBank/DDBJ databases">
        <title>Rubritalea halochordaticola NBRC 107102.</title>
        <authorList>
            <person name="Ichikawa N."/>
            <person name="Katano-Makiyama Y."/>
            <person name="Hidaka K."/>
        </authorList>
    </citation>
    <scope>NUCLEOTIDE SEQUENCE [LARGE SCALE GENOMIC DNA]</scope>
    <source>
        <strain evidence="4 5">NBRC 107102</strain>
    </source>
</reference>
<dbReference type="EMBL" id="BAABRL010000012">
    <property type="protein sequence ID" value="GAA5497153.1"/>
    <property type="molecule type" value="Genomic_DNA"/>
</dbReference>
<keyword evidence="2" id="KW-0472">Membrane</keyword>
<feature type="transmembrane region" description="Helical" evidence="2">
    <location>
        <begin position="291"/>
        <end position="311"/>
    </location>
</feature>
<proteinExistence type="predicted"/>
<evidence type="ECO:0000313" key="4">
    <source>
        <dbReference type="EMBL" id="GAA5497153.1"/>
    </source>
</evidence>
<comment type="caution">
    <text evidence="4">The sequence shown here is derived from an EMBL/GenBank/DDBJ whole genome shotgun (WGS) entry which is preliminary data.</text>
</comment>
<evidence type="ECO:0000313" key="5">
    <source>
        <dbReference type="Proteomes" id="UP001424741"/>
    </source>
</evidence>
<keyword evidence="2" id="KW-1133">Transmembrane helix</keyword>
<evidence type="ECO:0008006" key="6">
    <source>
        <dbReference type="Google" id="ProtNLM"/>
    </source>
</evidence>
<dbReference type="Proteomes" id="UP001424741">
    <property type="component" value="Unassembled WGS sequence"/>
</dbReference>
<feature type="region of interest" description="Disordered" evidence="1">
    <location>
        <begin position="339"/>
        <end position="360"/>
    </location>
</feature>
<feature type="chain" id="PRO_5047437412" description="TPM domain-containing protein" evidence="3">
    <location>
        <begin position="21"/>
        <end position="360"/>
    </location>
</feature>
<keyword evidence="5" id="KW-1185">Reference proteome</keyword>
<keyword evidence="3" id="KW-0732">Signal</keyword>
<name>A0ABP9V3C1_9BACT</name>
<dbReference type="RefSeq" id="WP_346189698.1">
    <property type="nucleotide sequence ID" value="NZ_BAABRL010000012.1"/>
</dbReference>
<evidence type="ECO:0000256" key="1">
    <source>
        <dbReference type="SAM" id="MobiDB-lite"/>
    </source>
</evidence>
<feature type="signal peptide" evidence="3">
    <location>
        <begin position="1"/>
        <end position="20"/>
    </location>
</feature>
<keyword evidence="2" id="KW-0812">Transmembrane</keyword>